<name>A0ABD2YNF5_9GENT</name>
<keyword evidence="8 15" id="KW-0812">Transmembrane</keyword>
<feature type="region of interest" description="Disordered" evidence="17">
    <location>
        <begin position="1"/>
        <end position="24"/>
    </location>
</feature>
<comment type="pathway">
    <text evidence="2 15 16">Phospholipid metabolism; CDP-diacylglycerol biosynthesis; CDP-diacylglycerol from sn-glycerol 3-phosphate: step 3/3.</text>
</comment>
<dbReference type="PIRSF" id="PIRSF018269">
    <property type="entry name" value="PC_trans_euk"/>
    <property type="match status" value="1"/>
</dbReference>
<dbReference type="InterPro" id="IPR000374">
    <property type="entry name" value="PC_trans"/>
</dbReference>
<comment type="function">
    <text evidence="15">May be involved in the synthesis of minor phospholipids and in modulation of IP3-mediated signal transduction.</text>
</comment>
<comment type="caution">
    <text evidence="18">The sequence shown here is derived from an EMBL/GenBank/DDBJ whole genome shotgun (WGS) entry which is preliminary data.</text>
</comment>
<feature type="transmembrane region" description="Helical" evidence="15">
    <location>
        <begin position="207"/>
        <end position="232"/>
    </location>
</feature>
<evidence type="ECO:0000256" key="11">
    <source>
        <dbReference type="ARBA" id="ARBA00023098"/>
    </source>
</evidence>
<evidence type="ECO:0000313" key="19">
    <source>
        <dbReference type="Proteomes" id="UP001630127"/>
    </source>
</evidence>
<evidence type="ECO:0000256" key="4">
    <source>
        <dbReference type="ARBA" id="ARBA00010185"/>
    </source>
</evidence>
<keyword evidence="9 15" id="KW-0548">Nucleotidyltransferase</keyword>
<dbReference type="PANTHER" id="PTHR13773">
    <property type="entry name" value="PHOSPHATIDATE CYTIDYLYLTRANSFERASE"/>
    <property type="match status" value="1"/>
</dbReference>
<dbReference type="GO" id="GO:0004605">
    <property type="term" value="F:phosphatidate cytidylyltransferase activity"/>
    <property type="evidence" value="ECO:0007669"/>
    <property type="project" value="UniProtKB-UniRule"/>
</dbReference>
<evidence type="ECO:0000256" key="6">
    <source>
        <dbReference type="ARBA" id="ARBA00022516"/>
    </source>
</evidence>
<protein>
    <recommendedName>
        <fullName evidence="5 15">Phosphatidate cytidylyltransferase</fullName>
        <ecNumber evidence="5 15">2.7.7.41</ecNumber>
    </recommendedName>
</protein>
<comment type="similarity">
    <text evidence="4 15 16">Belongs to the CDS family.</text>
</comment>
<comment type="pathway">
    <text evidence="3">Lipid metabolism.</text>
</comment>
<evidence type="ECO:0000256" key="16">
    <source>
        <dbReference type="RuleBase" id="RU003938"/>
    </source>
</evidence>
<evidence type="ECO:0000256" key="2">
    <source>
        <dbReference type="ARBA" id="ARBA00005119"/>
    </source>
</evidence>
<evidence type="ECO:0000256" key="9">
    <source>
        <dbReference type="ARBA" id="ARBA00022695"/>
    </source>
</evidence>
<feature type="transmembrane region" description="Helical" evidence="15">
    <location>
        <begin position="244"/>
        <end position="266"/>
    </location>
</feature>
<evidence type="ECO:0000256" key="3">
    <source>
        <dbReference type="ARBA" id="ARBA00005189"/>
    </source>
</evidence>
<evidence type="ECO:0000256" key="13">
    <source>
        <dbReference type="ARBA" id="ARBA00023209"/>
    </source>
</evidence>
<dbReference type="AlphaFoldDB" id="A0ABD2YNF5"/>
<feature type="transmembrane region" description="Helical" evidence="15">
    <location>
        <begin position="147"/>
        <end position="170"/>
    </location>
</feature>
<comment type="cofactor">
    <cofactor evidence="15">
        <name>Mg(2+)</name>
        <dbReference type="ChEBI" id="CHEBI:18420"/>
    </cofactor>
    <text evidence="15">Requires a divalent cation for activity.</text>
</comment>
<organism evidence="18 19">
    <name type="scientific">Cinchona calisaya</name>
    <dbReference type="NCBI Taxonomy" id="153742"/>
    <lineage>
        <taxon>Eukaryota</taxon>
        <taxon>Viridiplantae</taxon>
        <taxon>Streptophyta</taxon>
        <taxon>Embryophyta</taxon>
        <taxon>Tracheophyta</taxon>
        <taxon>Spermatophyta</taxon>
        <taxon>Magnoliopsida</taxon>
        <taxon>eudicotyledons</taxon>
        <taxon>Gunneridae</taxon>
        <taxon>Pentapetalae</taxon>
        <taxon>asterids</taxon>
        <taxon>lamiids</taxon>
        <taxon>Gentianales</taxon>
        <taxon>Rubiaceae</taxon>
        <taxon>Cinchonoideae</taxon>
        <taxon>Cinchoneae</taxon>
        <taxon>Cinchona</taxon>
    </lineage>
</organism>
<dbReference type="GO" id="GO:0016024">
    <property type="term" value="P:CDP-diacylglycerol biosynthetic process"/>
    <property type="evidence" value="ECO:0007669"/>
    <property type="project" value="UniProtKB-UniRule"/>
</dbReference>
<feature type="transmembrane region" description="Helical" evidence="15">
    <location>
        <begin position="182"/>
        <end position="201"/>
    </location>
</feature>
<dbReference type="InterPro" id="IPR016720">
    <property type="entry name" value="PC_Trfase_euk"/>
</dbReference>
<keyword evidence="11 15" id="KW-0443">Lipid metabolism</keyword>
<evidence type="ECO:0000256" key="10">
    <source>
        <dbReference type="ARBA" id="ARBA00022989"/>
    </source>
</evidence>
<reference evidence="18 19" key="1">
    <citation type="submission" date="2024-11" db="EMBL/GenBank/DDBJ databases">
        <title>A near-complete genome assembly of Cinchona calisaya.</title>
        <authorList>
            <person name="Lian D.C."/>
            <person name="Zhao X.W."/>
            <person name="Wei L."/>
        </authorList>
    </citation>
    <scope>NUCLEOTIDE SEQUENCE [LARGE SCALE GENOMIC DNA]</scope>
    <source>
        <tissue evidence="18">Nenye</tissue>
    </source>
</reference>
<dbReference type="PANTHER" id="PTHR13773:SF32">
    <property type="entry name" value="PHOSPHATIDATE CYTIDYLYLTRANSFERASE"/>
    <property type="match status" value="1"/>
</dbReference>
<keyword evidence="14 15" id="KW-1208">Phospholipid metabolism</keyword>
<keyword evidence="10 15" id="KW-1133">Transmembrane helix</keyword>
<feature type="transmembrane region" description="Helical" evidence="15">
    <location>
        <begin position="58"/>
        <end position="87"/>
    </location>
</feature>
<dbReference type="Proteomes" id="UP001630127">
    <property type="component" value="Unassembled WGS sequence"/>
</dbReference>
<accession>A0ABD2YNF5</accession>
<evidence type="ECO:0000256" key="1">
    <source>
        <dbReference type="ARBA" id="ARBA00004141"/>
    </source>
</evidence>
<evidence type="ECO:0000256" key="7">
    <source>
        <dbReference type="ARBA" id="ARBA00022679"/>
    </source>
</evidence>
<keyword evidence="12 15" id="KW-0472">Membrane</keyword>
<evidence type="ECO:0000313" key="18">
    <source>
        <dbReference type="EMBL" id="KAL3508441.1"/>
    </source>
</evidence>
<gene>
    <name evidence="18" type="ORF">ACH5RR_027842</name>
</gene>
<dbReference type="EC" id="2.7.7.41" evidence="5 15"/>
<dbReference type="Pfam" id="PF01148">
    <property type="entry name" value="CTP_transf_1"/>
    <property type="match status" value="1"/>
</dbReference>
<evidence type="ECO:0000256" key="14">
    <source>
        <dbReference type="ARBA" id="ARBA00023264"/>
    </source>
</evidence>
<feature type="transmembrane region" description="Helical" evidence="15">
    <location>
        <begin position="108"/>
        <end position="127"/>
    </location>
</feature>
<evidence type="ECO:0000256" key="12">
    <source>
        <dbReference type="ARBA" id="ARBA00023136"/>
    </source>
</evidence>
<evidence type="ECO:0000256" key="8">
    <source>
        <dbReference type="ARBA" id="ARBA00022692"/>
    </source>
</evidence>
<keyword evidence="13 15" id="KW-0594">Phospholipid biosynthesis</keyword>
<keyword evidence="6 15" id="KW-0444">Lipid biosynthesis</keyword>
<evidence type="ECO:0000256" key="15">
    <source>
        <dbReference type="PIRNR" id="PIRNR018269"/>
    </source>
</evidence>
<comment type="subcellular location">
    <subcellularLocation>
        <location evidence="1">Membrane</location>
        <topology evidence="1">Multi-pass membrane protein</topology>
    </subcellularLocation>
</comment>
<dbReference type="EMBL" id="JBJUIK010000012">
    <property type="protein sequence ID" value="KAL3508441.1"/>
    <property type="molecule type" value="Genomic_DNA"/>
</dbReference>
<proteinExistence type="inferred from homology"/>
<evidence type="ECO:0000256" key="17">
    <source>
        <dbReference type="SAM" id="MobiDB-lite"/>
    </source>
</evidence>
<sequence length="482" mass="56055">MIRKDHGPASPSTPTGRVRHRKRSCESFPDLRKLNESHLLVDDDNKYRSLWIRASSSFWMLICTSFILYMGHLYICATVIVIQIFMTAELFSLRRRVNEERHLPGFRLLNWHFFFTAMLYVYGRILSQHLVKTVTSEKVFYKLVNGLIKYHMVICYFLYIAGVICFILTLKKKMYKYQFGQYAWTHMILIVVFMQSSFTVANIFEGIFWFLLPASLIAINDVAAYLFGFFFGRTPLIKLSPKKTWEGFIGASAAAMTSAFLLANILGRFQWLTCPRKDLSTGWLDCDSGPLFKPDYYSLSGWLPKWFPWKEISVLPVQWHALCLGLFASIIAPFGGFFASGFKRAFKIKDFGASIPGHGGFTDRMDCQMVMAIFSYIYYQSFIASQDNPVEMILDQIVRHLSFEEQKTLYLRLGQAVNLKQLQTSKFSTQVFVIPSLCLSVFTIYRDWKIQSHEHSRFRSHNHVWRKEKQRFGCGIADVYED</sequence>
<evidence type="ECO:0000256" key="5">
    <source>
        <dbReference type="ARBA" id="ARBA00012487"/>
    </source>
</evidence>
<dbReference type="GO" id="GO:0016020">
    <property type="term" value="C:membrane"/>
    <property type="evidence" value="ECO:0007669"/>
    <property type="project" value="UniProtKB-SubCell"/>
</dbReference>
<comment type="catalytic activity">
    <reaction evidence="15 16">
        <text>a 1,2-diacyl-sn-glycero-3-phosphate + CTP + H(+) = a CDP-1,2-diacyl-sn-glycerol + diphosphate</text>
        <dbReference type="Rhea" id="RHEA:16229"/>
        <dbReference type="ChEBI" id="CHEBI:15378"/>
        <dbReference type="ChEBI" id="CHEBI:33019"/>
        <dbReference type="ChEBI" id="CHEBI:37563"/>
        <dbReference type="ChEBI" id="CHEBI:58332"/>
        <dbReference type="ChEBI" id="CHEBI:58608"/>
        <dbReference type="EC" id="2.7.7.41"/>
    </reaction>
</comment>
<feature type="transmembrane region" description="Helical" evidence="15">
    <location>
        <begin position="317"/>
        <end position="339"/>
    </location>
</feature>
<keyword evidence="7 15" id="KW-0808">Transferase</keyword>
<dbReference type="PROSITE" id="PS01315">
    <property type="entry name" value="CDS"/>
    <property type="match status" value="1"/>
</dbReference>
<keyword evidence="19" id="KW-1185">Reference proteome</keyword>